<evidence type="ECO:0000313" key="6">
    <source>
        <dbReference type="Proteomes" id="UP000657006"/>
    </source>
</evidence>
<proteinExistence type="predicted"/>
<dbReference type="GO" id="GO:0016020">
    <property type="term" value="C:membrane"/>
    <property type="evidence" value="ECO:0007669"/>
    <property type="project" value="TreeGrafter"/>
</dbReference>
<dbReference type="SUPFAM" id="SSF88713">
    <property type="entry name" value="Glycoside hydrolase/deacetylase"/>
    <property type="match status" value="1"/>
</dbReference>
<evidence type="ECO:0000259" key="4">
    <source>
        <dbReference type="PROSITE" id="PS51677"/>
    </source>
</evidence>
<dbReference type="Pfam" id="PF01522">
    <property type="entry name" value="Polysacc_deac_1"/>
    <property type="match status" value="1"/>
</dbReference>
<reference evidence="5" key="1">
    <citation type="submission" date="2020-08" db="EMBL/GenBank/DDBJ databases">
        <title>Genome public.</title>
        <authorList>
            <person name="Liu C."/>
            <person name="Sun Q."/>
        </authorList>
    </citation>
    <scope>NUCLEOTIDE SEQUENCE</scope>
    <source>
        <strain evidence="5">NSJ-32</strain>
    </source>
</reference>
<feature type="domain" description="NodB homology" evidence="4">
    <location>
        <begin position="88"/>
        <end position="263"/>
    </location>
</feature>
<organism evidence="5 6">
    <name type="scientific">Bianquea renquensis</name>
    <dbReference type="NCBI Taxonomy" id="2763661"/>
    <lineage>
        <taxon>Bacteria</taxon>
        <taxon>Bacillati</taxon>
        <taxon>Bacillota</taxon>
        <taxon>Clostridia</taxon>
        <taxon>Eubacteriales</taxon>
        <taxon>Bianqueaceae</taxon>
        <taxon>Bianquea</taxon>
    </lineage>
</organism>
<dbReference type="PROSITE" id="PS51677">
    <property type="entry name" value="NODB"/>
    <property type="match status" value="1"/>
</dbReference>
<keyword evidence="3" id="KW-0812">Transmembrane</keyword>
<keyword evidence="6" id="KW-1185">Reference proteome</keyword>
<dbReference type="InterPro" id="IPR002509">
    <property type="entry name" value="NODB_dom"/>
</dbReference>
<dbReference type="CDD" id="cd10954">
    <property type="entry name" value="CE4_CtAXE_like"/>
    <property type="match status" value="1"/>
</dbReference>
<protein>
    <submittedName>
        <fullName evidence="5">Polysaccharide deacetylase family protein</fullName>
    </submittedName>
</protein>
<dbReference type="PANTHER" id="PTHR10587:SF133">
    <property type="entry name" value="CHITIN DEACETYLASE 1-RELATED"/>
    <property type="match status" value="1"/>
</dbReference>
<dbReference type="GO" id="GO:0046872">
    <property type="term" value="F:metal ion binding"/>
    <property type="evidence" value="ECO:0007669"/>
    <property type="project" value="UniProtKB-KW"/>
</dbReference>
<dbReference type="GO" id="GO:0005975">
    <property type="term" value="P:carbohydrate metabolic process"/>
    <property type="evidence" value="ECO:0007669"/>
    <property type="project" value="InterPro"/>
</dbReference>
<dbReference type="AlphaFoldDB" id="A0A926DTG9"/>
<dbReference type="GO" id="GO:0016810">
    <property type="term" value="F:hydrolase activity, acting on carbon-nitrogen (but not peptide) bonds"/>
    <property type="evidence" value="ECO:0007669"/>
    <property type="project" value="InterPro"/>
</dbReference>
<keyword evidence="3" id="KW-0472">Membrane</keyword>
<comment type="caution">
    <text evidence="5">The sequence shown here is derived from an EMBL/GenBank/DDBJ whole genome shotgun (WGS) entry which is preliminary data.</text>
</comment>
<keyword evidence="2" id="KW-0378">Hydrolase</keyword>
<keyword evidence="1" id="KW-0479">Metal-binding</keyword>
<evidence type="ECO:0000256" key="2">
    <source>
        <dbReference type="ARBA" id="ARBA00022801"/>
    </source>
</evidence>
<dbReference type="RefSeq" id="WP_177716292.1">
    <property type="nucleotide sequence ID" value="NZ_JACRSQ010000009.1"/>
</dbReference>
<dbReference type="InterPro" id="IPR050248">
    <property type="entry name" value="Polysacc_deacetylase_ArnD"/>
</dbReference>
<keyword evidence="3" id="KW-1133">Transmembrane helix</keyword>
<dbReference type="Proteomes" id="UP000657006">
    <property type="component" value="Unassembled WGS sequence"/>
</dbReference>
<name>A0A926DTG9_9FIRM</name>
<sequence length="286" mass="32473">MNRRQTRNLSVTMIVIALVLLVGMGVFAFRLLHGSTGSLVYPWKQTERLPYRESKTEALRLRSINPINAETLASHKEEVAEILRTTGPKVCLTFDDGPSPAITPKLLDLLKQYNVHATFFLVGKNAERYPDLVKRMIDEGHEVGNHSYDHPQLTTLSVDGFMSQINGTNDIIYNATGVKPKYLRPPYGSKNQIMKDTIPMPFILWNVDPEDWHKTATKESISQNVLDNVSDGGIVLSHDLYERTYEAYEILIPQLIQQGYQFLTVSEMFREKGVDAVNGESYRSIR</sequence>
<gene>
    <name evidence="5" type="ORF">H8730_08035</name>
</gene>
<evidence type="ECO:0000256" key="1">
    <source>
        <dbReference type="ARBA" id="ARBA00022723"/>
    </source>
</evidence>
<feature type="transmembrane region" description="Helical" evidence="3">
    <location>
        <begin position="12"/>
        <end position="32"/>
    </location>
</feature>
<evidence type="ECO:0000313" key="5">
    <source>
        <dbReference type="EMBL" id="MBC8543492.1"/>
    </source>
</evidence>
<dbReference type="Gene3D" id="3.20.20.370">
    <property type="entry name" value="Glycoside hydrolase/deacetylase"/>
    <property type="match status" value="1"/>
</dbReference>
<dbReference type="PANTHER" id="PTHR10587">
    <property type="entry name" value="GLYCOSYL TRANSFERASE-RELATED"/>
    <property type="match status" value="1"/>
</dbReference>
<accession>A0A926DTG9</accession>
<dbReference type="InterPro" id="IPR011330">
    <property type="entry name" value="Glyco_hydro/deAcase_b/a-brl"/>
</dbReference>
<evidence type="ECO:0000256" key="3">
    <source>
        <dbReference type="SAM" id="Phobius"/>
    </source>
</evidence>
<dbReference type="EMBL" id="JACRSQ010000009">
    <property type="protein sequence ID" value="MBC8543492.1"/>
    <property type="molecule type" value="Genomic_DNA"/>
</dbReference>